<proteinExistence type="predicted"/>
<feature type="region of interest" description="Disordered" evidence="1">
    <location>
        <begin position="181"/>
        <end position="206"/>
    </location>
</feature>
<dbReference type="EMBL" id="JH159151">
    <property type="protein sequence ID" value="EGZ27746.1"/>
    <property type="molecule type" value="Genomic_DNA"/>
</dbReference>
<sequence length="285" mass="31649">VVVETMQSQARLLDYLPHPGVARGFYGWDFGFRGLSSMHFGMVDVEEERDYRRRNDLNDFSLKNKIPVALKATTIEDVVAALEMLSLLVNDIYAPLVAELVDAARRFLLAQRKTKTMCGPEAVVELVVWIDDCFELFRSCLARGNSEAAALVKSHFQFNHESYARVVQRVTTLKLEALKKPAGRKPVTRPKSEARRASGNSSGGRQAIPVHPAVIAALPIHRGKKLCMRYLSVDGCPGEGDTCVLDYREHFVPNRLPPIVKNFIAKSFGGLRVSEAADDEPKAPA</sequence>
<gene>
    <name evidence="2" type="ORF">PHYSODRAFT_474002</name>
</gene>
<evidence type="ECO:0000256" key="1">
    <source>
        <dbReference type="SAM" id="MobiDB-lite"/>
    </source>
</evidence>
<accession>G4YIE3</accession>
<evidence type="ECO:0000313" key="2">
    <source>
        <dbReference type="EMBL" id="EGZ27746.1"/>
    </source>
</evidence>
<feature type="non-terminal residue" evidence="2">
    <location>
        <position position="1"/>
    </location>
</feature>
<dbReference type="RefSeq" id="XP_009515021.1">
    <property type="nucleotide sequence ID" value="XM_009516726.1"/>
</dbReference>
<dbReference type="InParanoid" id="G4YIE3"/>
<dbReference type="AlphaFoldDB" id="G4YIE3"/>
<protein>
    <submittedName>
        <fullName evidence="2">Uncharacterized protein</fullName>
    </submittedName>
</protein>
<dbReference type="GeneID" id="20654428"/>
<keyword evidence="3" id="KW-1185">Reference proteome</keyword>
<dbReference type="Proteomes" id="UP000002640">
    <property type="component" value="Unassembled WGS sequence"/>
</dbReference>
<evidence type="ECO:0000313" key="3">
    <source>
        <dbReference type="Proteomes" id="UP000002640"/>
    </source>
</evidence>
<name>G4YIE3_PHYSP</name>
<dbReference type="KEGG" id="psoj:PHYSODRAFT_474002"/>
<organism evidence="2 3">
    <name type="scientific">Phytophthora sojae (strain P6497)</name>
    <name type="common">Soybean stem and root rot agent</name>
    <name type="synonym">Phytophthora megasperma f. sp. glycines</name>
    <dbReference type="NCBI Taxonomy" id="1094619"/>
    <lineage>
        <taxon>Eukaryota</taxon>
        <taxon>Sar</taxon>
        <taxon>Stramenopiles</taxon>
        <taxon>Oomycota</taxon>
        <taxon>Peronosporomycetes</taxon>
        <taxon>Peronosporales</taxon>
        <taxon>Peronosporaceae</taxon>
        <taxon>Phytophthora</taxon>
    </lineage>
</organism>
<reference evidence="2 3" key="1">
    <citation type="journal article" date="2006" name="Science">
        <title>Phytophthora genome sequences uncover evolutionary origins and mechanisms of pathogenesis.</title>
        <authorList>
            <person name="Tyler B.M."/>
            <person name="Tripathy S."/>
            <person name="Zhang X."/>
            <person name="Dehal P."/>
            <person name="Jiang R.H."/>
            <person name="Aerts A."/>
            <person name="Arredondo F.D."/>
            <person name="Baxter L."/>
            <person name="Bensasson D."/>
            <person name="Beynon J.L."/>
            <person name="Chapman J."/>
            <person name="Damasceno C.M."/>
            <person name="Dorrance A.E."/>
            <person name="Dou D."/>
            <person name="Dickerman A.W."/>
            <person name="Dubchak I.L."/>
            <person name="Garbelotto M."/>
            <person name="Gijzen M."/>
            <person name="Gordon S.G."/>
            <person name="Govers F."/>
            <person name="Grunwald N.J."/>
            <person name="Huang W."/>
            <person name="Ivors K.L."/>
            <person name="Jones R.W."/>
            <person name="Kamoun S."/>
            <person name="Krampis K."/>
            <person name="Lamour K.H."/>
            <person name="Lee M.K."/>
            <person name="McDonald W.H."/>
            <person name="Medina M."/>
            <person name="Meijer H.J."/>
            <person name="Nordberg E.K."/>
            <person name="Maclean D.J."/>
            <person name="Ospina-Giraldo M.D."/>
            <person name="Morris P.F."/>
            <person name="Phuntumart V."/>
            <person name="Putnam N.H."/>
            <person name="Rash S."/>
            <person name="Rose J.K."/>
            <person name="Sakihama Y."/>
            <person name="Salamov A.A."/>
            <person name="Savidor A."/>
            <person name="Scheuring C.F."/>
            <person name="Smith B.M."/>
            <person name="Sobral B.W."/>
            <person name="Terry A."/>
            <person name="Torto-Alalibo T.A."/>
            <person name="Win J."/>
            <person name="Xu Z."/>
            <person name="Zhang H."/>
            <person name="Grigoriev I.V."/>
            <person name="Rokhsar D.S."/>
            <person name="Boore J.L."/>
        </authorList>
    </citation>
    <scope>NUCLEOTIDE SEQUENCE [LARGE SCALE GENOMIC DNA]</scope>
    <source>
        <strain evidence="2 3">P6497</strain>
    </source>
</reference>